<gene>
    <name evidence="5" type="ORF">M9458_030693</name>
</gene>
<dbReference type="Pfam" id="PF03160">
    <property type="entry name" value="Calx-beta"/>
    <property type="match status" value="1"/>
</dbReference>
<dbReference type="PANTHER" id="PTHR45739">
    <property type="entry name" value="MATRIX PROTEIN, PUTATIVE-RELATED"/>
    <property type="match status" value="1"/>
</dbReference>
<feature type="non-terminal residue" evidence="5">
    <location>
        <position position="61"/>
    </location>
</feature>
<dbReference type="SUPFAM" id="SSF141072">
    <property type="entry name" value="CalX-like"/>
    <property type="match status" value="1"/>
</dbReference>
<dbReference type="PANTHER" id="PTHR45739:SF4">
    <property type="entry name" value="FRAS1-RELATED EXTRACELLULAR MATRIX PROTEIN 2"/>
    <property type="match status" value="1"/>
</dbReference>
<sequence length="61" mass="6708">KNLDFSPGVNMQTFKVTILDDLGQPVLEGPEKFELVLRMPMNGILGEPGKATIYINDSISD</sequence>
<accession>A0ABD0PLR1</accession>
<evidence type="ECO:0000259" key="4">
    <source>
        <dbReference type="Pfam" id="PF03160"/>
    </source>
</evidence>
<dbReference type="Proteomes" id="UP001529510">
    <property type="component" value="Unassembled WGS sequence"/>
</dbReference>
<feature type="domain" description="Calx-beta" evidence="4">
    <location>
        <begin position="2"/>
        <end position="58"/>
    </location>
</feature>
<comment type="caution">
    <text evidence="5">The sequence shown here is derived from an EMBL/GenBank/DDBJ whole genome shotgun (WGS) entry which is preliminary data.</text>
</comment>
<organism evidence="5 6">
    <name type="scientific">Cirrhinus mrigala</name>
    <name type="common">Mrigala</name>
    <dbReference type="NCBI Taxonomy" id="683832"/>
    <lineage>
        <taxon>Eukaryota</taxon>
        <taxon>Metazoa</taxon>
        <taxon>Chordata</taxon>
        <taxon>Craniata</taxon>
        <taxon>Vertebrata</taxon>
        <taxon>Euteleostomi</taxon>
        <taxon>Actinopterygii</taxon>
        <taxon>Neopterygii</taxon>
        <taxon>Teleostei</taxon>
        <taxon>Ostariophysi</taxon>
        <taxon>Cypriniformes</taxon>
        <taxon>Cyprinidae</taxon>
        <taxon>Labeoninae</taxon>
        <taxon>Labeonini</taxon>
        <taxon>Cirrhinus</taxon>
    </lineage>
</organism>
<dbReference type="InterPro" id="IPR003644">
    <property type="entry name" value="Calx_beta"/>
</dbReference>
<proteinExistence type="predicted"/>
<reference evidence="5 6" key="1">
    <citation type="submission" date="2024-05" db="EMBL/GenBank/DDBJ databases">
        <title>Genome sequencing and assembly of Indian major carp, Cirrhinus mrigala (Hamilton, 1822).</title>
        <authorList>
            <person name="Mohindra V."/>
            <person name="Chowdhury L.M."/>
            <person name="Lal K."/>
            <person name="Jena J.K."/>
        </authorList>
    </citation>
    <scope>NUCLEOTIDE SEQUENCE [LARGE SCALE GENOMIC DNA]</scope>
    <source>
        <strain evidence="5">CM1030</strain>
        <tissue evidence="5">Blood</tissue>
    </source>
</reference>
<name>A0ABD0PLR1_CIRMR</name>
<evidence type="ECO:0000313" key="6">
    <source>
        <dbReference type="Proteomes" id="UP001529510"/>
    </source>
</evidence>
<dbReference type="InterPro" id="IPR038081">
    <property type="entry name" value="CalX-like_sf"/>
</dbReference>
<evidence type="ECO:0000256" key="3">
    <source>
        <dbReference type="ARBA" id="ARBA00022837"/>
    </source>
</evidence>
<dbReference type="EMBL" id="JAMKFB020000015">
    <property type="protein sequence ID" value="KAL0174725.1"/>
    <property type="molecule type" value="Genomic_DNA"/>
</dbReference>
<feature type="non-terminal residue" evidence="5">
    <location>
        <position position="1"/>
    </location>
</feature>
<keyword evidence="3" id="KW-0106">Calcium</keyword>
<dbReference type="InterPro" id="IPR051561">
    <property type="entry name" value="FRAS1_ECM"/>
</dbReference>
<evidence type="ECO:0000256" key="2">
    <source>
        <dbReference type="ARBA" id="ARBA00022737"/>
    </source>
</evidence>
<dbReference type="AlphaFoldDB" id="A0ABD0PLR1"/>
<protein>
    <recommendedName>
        <fullName evidence="4">Calx-beta domain-containing protein</fullName>
    </recommendedName>
</protein>
<keyword evidence="1" id="KW-0732">Signal</keyword>
<keyword evidence="6" id="KW-1185">Reference proteome</keyword>
<evidence type="ECO:0000256" key="1">
    <source>
        <dbReference type="ARBA" id="ARBA00022729"/>
    </source>
</evidence>
<evidence type="ECO:0000313" key="5">
    <source>
        <dbReference type="EMBL" id="KAL0174725.1"/>
    </source>
</evidence>
<dbReference type="Gene3D" id="2.60.40.2030">
    <property type="match status" value="1"/>
</dbReference>
<keyword evidence="2" id="KW-0677">Repeat</keyword>